<feature type="compositionally biased region" description="Polar residues" evidence="1">
    <location>
        <begin position="621"/>
        <end position="633"/>
    </location>
</feature>
<feature type="region of interest" description="Disordered" evidence="1">
    <location>
        <begin position="355"/>
        <end position="404"/>
    </location>
</feature>
<reference evidence="2" key="1">
    <citation type="journal article" date="2020" name="Fungal Divers.">
        <title>Resolving the Mortierellaceae phylogeny through synthesis of multi-gene phylogenetics and phylogenomics.</title>
        <authorList>
            <person name="Vandepol N."/>
            <person name="Liber J."/>
            <person name="Desiro A."/>
            <person name="Na H."/>
            <person name="Kennedy M."/>
            <person name="Barry K."/>
            <person name="Grigoriev I.V."/>
            <person name="Miller A.N."/>
            <person name="O'Donnell K."/>
            <person name="Stajich J.E."/>
            <person name="Bonito G."/>
        </authorList>
    </citation>
    <scope>NUCLEOTIDE SEQUENCE</scope>
    <source>
        <strain evidence="2">KOD1015</strain>
    </source>
</reference>
<dbReference type="AlphaFoldDB" id="A0A9P6FVM3"/>
<feature type="compositionally biased region" description="Basic residues" evidence="1">
    <location>
        <begin position="637"/>
        <end position="650"/>
    </location>
</feature>
<feature type="compositionally biased region" description="Basic and acidic residues" evidence="1">
    <location>
        <begin position="468"/>
        <end position="480"/>
    </location>
</feature>
<accession>A0A9P6FVM3</accession>
<dbReference type="EMBL" id="JAABOA010001059">
    <property type="protein sequence ID" value="KAF9582418.1"/>
    <property type="molecule type" value="Genomic_DNA"/>
</dbReference>
<sequence length="738" mass="81306">MNPQPSTKATRVVRHGSGRGQVSESKSLGVGFRTRGGKRGGAESGSQSHASASVMDSVPIQTVPLAQGQSETILHESQPFCGSDRGQASEYSQLAPGAQEGNSEHESSSTDQKIHPEPPLKQERQTVDDGESLQGGSPTKNDLATDPLMAVLLRRERALRKRLASTRIEATEALLEVDPQAKATMDQDRFQALEHKSEVLVCLGEFDELLGRMSAVALEENEKKASIQKNLQLERQQEYERIADEHRHLSVQSFIHLIRLFYALNQLESVCNQLTPDPLDSLRVLREFCGLLYVAAESAETSEGVEAQDYLYSLVKQLTGNASGIIAEDSATRFCDVNREVEDIIFPSPVDDGRVEGLTVKDPGTEEGVEPSDRQSVLEGSAEIDSKDTEQDKRKDESNNITVATPETHLENAISQEHQDEQLGLIEGLQVEDGYLVVDPGHWNGPSPYSGIQEYPQVNIVDMGPSLHHGDQEEYSRTDDNSETVGSTGQQPAHHYNHRRGHIPRRRAHRQASTKRPDSMSSRAPSNTRSNVAPGEEDTTTPLLDSPIVPPASQEASSDPVDLGMEERVSEAKLLTQYSVETNLGHDQIKLDDGQSPQDAQNADEPNSRPEPPPQDRLVRGSTSENGDTQSASAPVRHAKQRRSGRRHAGARGGHANNGHFGRPTPNQLMEHHHHHLVPGIIPGPQLQHPLQPPFYFHGHQQPLQHPQPHPLHPHPYHFHMIRPGVPGQEEHRISGPE</sequence>
<gene>
    <name evidence="2" type="ORF">BGW38_000232</name>
</gene>
<feature type="compositionally biased region" description="Basic residues" evidence="1">
    <location>
        <begin position="495"/>
        <end position="513"/>
    </location>
</feature>
<comment type="caution">
    <text evidence="2">The sequence shown here is derived from an EMBL/GenBank/DDBJ whole genome shotgun (WGS) entry which is preliminary data.</text>
</comment>
<feature type="region of interest" description="Disordered" evidence="1">
    <location>
        <begin position="462"/>
        <end position="562"/>
    </location>
</feature>
<proteinExistence type="predicted"/>
<feature type="non-terminal residue" evidence="2">
    <location>
        <position position="738"/>
    </location>
</feature>
<feature type="compositionally biased region" description="Basic and acidic residues" evidence="1">
    <location>
        <begin position="384"/>
        <end position="398"/>
    </location>
</feature>
<organism evidence="2 3">
    <name type="scientific">Lunasporangiospora selenospora</name>
    <dbReference type="NCBI Taxonomy" id="979761"/>
    <lineage>
        <taxon>Eukaryota</taxon>
        <taxon>Fungi</taxon>
        <taxon>Fungi incertae sedis</taxon>
        <taxon>Mucoromycota</taxon>
        <taxon>Mortierellomycotina</taxon>
        <taxon>Mortierellomycetes</taxon>
        <taxon>Mortierellales</taxon>
        <taxon>Mortierellaceae</taxon>
        <taxon>Lunasporangiospora</taxon>
    </lineage>
</organism>
<evidence type="ECO:0000256" key="1">
    <source>
        <dbReference type="SAM" id="MobiDB-lite"/>
    </source>
</evidence>
<feature type="compositionally biased region" description="Polar residues" evidence="1">
    <location>
        <begin position="519"/>
        <end position="531"/>
    </location>
</feature>
<keyword evidence="3" id="KW-1185">Reference proteome</keyword>
<protein>
    <submittedName>
        <fullName evidence="2">Uncharacterized protein</fullName>
    </submittedName>
</protein>
<feature type="compositionally biased region" description="Low complexity" evidence="1">
    <location>
        <begin position="654"/>
        <end position="663"/>
    </location>
</feature>
<dbReference type="Proteomes" id="UP000780801">
    <property type="component" value="Unassembled WGS sequence"/>
</dbReference>
<name>A0A9P6FVM3_9FUNG</name>
<evidence type="ECO:0000313" key="2">
    <source>
        <dbReference type="EMBL" id="KAF9582418.1"/>
    </source>
</evidence>
<evidence type="ECO:0000313" key="3">
    <source>
        <dbReference type="Proteomes" id="UP000780801"/>
    </source>
</evidence>
<feature type="compositionally biased region" description="Basic and acidic residues" evidence="1">
    <location>
        <begin position="102"/>
        <end position="127"/>
    </location>
</feature>
<feature type="region of interest" description="Disordered" evidence="1">
    <location>
        <begin position="1"/>
        <end position="144"/>
    </location>
</feature>
<feature type="compositionally biased region" description="Polar residues" evidence="1">
    <location>
        <begin position="595"/>
        <end position="605"/>
    </location>
</feature>
<dbReference type="OrthoDB" id="2409325at2759"/>
<feature type="region of interest" description="Disordered" evidence="1">
    <location>
        <begin position="588"/>
        <end position="668"/>
    </location>
</feature>